<dbReference type="Pfam" id="PF20612">
    <property type="entry name" value="SHOCT_2"/>
    <property type="match status" value="1"/>
</dbReference>
<dbReference type="EMBL" id="BSCH01000002">
    <property type="protein sequence ID" value="GLG88886.1"/>
    <property type="molecule type" value="Genomic_DNA"/>
</dbReference>
<accession>A0A9W6CB69</accession>
<organism evidence="3 4">
    <name type="scientific">Sellimonas catena</name>
    <dbReference type="NCBI Taxonomy" id="2994035"/>
    <lineage>
        <taxon>Bacteria</taxon>
        <taxon>Bacillati</taxon>
        <taxon>Bacillota</taxon>
        <taxon>Clostridia</taxon>
        <taxon>Lachnospirales</taxon>
        <taxon>Lachnospiraceae</taxon>
        <taxon>Sellimonas</taxon>
    </lineage>
</organism>
<reference evidence="3" key="1">
    <citation type="submission" date="2022-11" db="EMBL/GenBank/DDBJ databases">
        <title>Draft genome sequence of Sellimonas catena strain 18CBH55.</title>
        <authorList>
            <person name="Hisatomi A."/>
            <person name="Ohkuma M."/>
            <person name="Sakamoto M."/>
        </authorList>
    </citation>
    <scope>NUCLEOTIDE SEQUENCE</scope>
    <source>
        <strain evidence="3">18CBH55</strain>
    </source>
</reference>
<protein>
    <recommendedName>
        <fullName evidence="2">SHOCT-like domain-containing protein</fullName>
    </recommendedName>
</protein>
<evidence type="ECO:0000259" key="2">
    <source>
        <dbReference type="Pfam" id="PF20612"/>
    </source>
</evidence>
<dbReference type="RefSeq" id="WP_281844320.1">
    <property type="nucleotide sequence ID" value="NZ_BSCH01000002.1"/>
</dbReference>
<feature type="region of interest" description="Disordered" evidence="1">
    <location>
        <begin position="55"/>
        <end position="76"/>
    </location>
</feature>
<evidence type="ECO:0000313" key="3">
    <source>
        <dbReference type="EMBL" id="GLG88886.1"/>
    </source>
</evidence>
<feature type="domain" description="SHOCT-like" evidence="2">
    <location>
        <begin position="81"/>
        <end position="131"/>
    </location>
</feature>
<evidence type="ECO:0000256" key="1">
    <source>
        <dbReference type="SAM" id="MobiDB-lite"/>
    </source>
</evidence>
<name>A0A9W6CB69_9FIRM</name>
<reference evidence="3" key="2">
    <citation type="submission" date="2022-11" db="EMBL/GenBank/DDBJ databases">
        <title>Draft genome sequence of Sellimonas catena strain 18CBH55.</title>
        <authorList>
            <person name="Atsushi H."/>
            <person name="Moriya O."/>
            <person name="Mitsuo S."/>
        </authorList>
    </citation>
    <scope>NUCLEOTIDE SEQUENCE</scope>
    <source>
        <strain evidence="3">18CBH55</strain>
    </source>
</reference>
<dbReference type="InterPro" id="IPR046749">
    <property type="entry name" value="SHOCT_2"/>
</dbReference>
<dbReference type="Proteomes" id="UP001145094">
    <property type="component" value="Unassembled WGS sequence"/>
</dbReference>
<proteinExistence type="predicted"/>
<sequence>MEKQKSVIVLRQRKEKAHEGISDGFVKAEDIVKSSIYRNVKKLETGETIVANHSKVRGEKGIESGEGPGKNAHSATGQLFTSEMLQKEFDYYMAQKLLENLREAGLITKEEMDKITAKNRQSFSPYLARIMP</sequence>
<reference evidence="3" key="3">
    <citation type="journal article" date="2023" name="Int. J. Syst. Evol. Microbiol.">
        <title>Sellimonas catena sp. nov., isolated from human faeces.</title>
        <authorList>
            <person name="Hisatomi A."/>
            <person name="Ohkuma M."/>
            <person name="Sakamoto M."/>
        </authorList>
    </citation>
    <scope>NUCLEOTIDE SEQUENCE</scope>
    <source>
        <strain evidence="3">18CBH55</strain>
    </source>
</reference>
<dbReference type="AlphaFoldDB" id="A0A9W6CB69"/>
<comment type="caution">
    <text evidence="3">The sequence shown here is derived from an EMBL/GenBank/DDBJ whole genome shotgun (WGS) entry which is preliminary data.</text>
</comment>
<evidence type="ECO:0000313" key="4">
    <source>
        <dbReference type="Proteomes" id="UP001145094"/>
    </source>
</evidence>
<gene>
    <name evidence="3" type="ORF">Selli2_03120</name>
</gene>